<dbReference type="Pfam" id="PF00581">
    <property type="entry name" value="Rhodanese"/>
    <property type="match status" value="1"/>
</dbReference>
<dbReference type="SMART" id="SM00450">
    <property type="entry name" value="RHOD"/>
    <property type="match status" value="1"/>
</dbReference>
<reference evidence="2" key="2">
    <citation type="submission" date="2025-09" db="UniProtKB">
        <authorList>
            <consortium name="Ensembl"/>
        </authorList>
    </citation>
    <scope>IDENTIFICATION</scope>
</reference>
<organism evidence="2 3">
    <name type="scientific">Varanus komodoensis</name>
    <name type="common">Komodo dragon</name>
    <dbReference type="NCBI Taxonomy" id="61221"/>
    <lineage>
        <taxon>Eukaryota</taxon>
        <taxon>Metazoa</taxon>
        <taxon>Chordata</taxon>
        <taxon>Craniata</taxon>
        <taxon>Vertebrata</taxon>
        <taxon>Euteleostomi</taxon>
        <taxon>Lepidosauria</taxon>
        <taxon>Squamata</taxon>
        <taxon>Bifurcata</taxon>
        <taxon>Unidentata</taxon>
        <taxon>Episquamata</taxon>
        <taxon>Toxicofera</taxon>
        <taxon>Anguimorpha</taxon>
        <taxon>Paleoanguimorpha</taxon>
        <taxon>Varanoidea</taxon>
        <taxon>Varanidae</taxon>
        <taxon>Varanus</taxon>
    </lineage>
</organism>
<dbReference type="PROSITE" id="PS50206">
    <property type="entry name" value="RHODANESE_3"/>
    <property type="match status" value="1"/>
</dbReference>
<dbReference type="InterPro" id="IPR001763">
    <property type="entry name" value="Rhodanese-like_dom"/>
</dbReference>
<evidence type="ECO:0000313" key="2">
    <source>
        <dbReference type="Ensembl" id="ENSVKKP00000004420.1"/>
    </source>
</evidence>
<feature type="domain" description="Rhodanese" evidence="1">
    <location>
        <begin position="89"/>
        <end position="191"/>
    </location>
</feature>
<dbReference type="CTD" id="100130890"/>
<dbReference type="Proteomes" id="UP000694545">
    <property type="component" value="Unplaced"/>
</dbReference>
<dbReference type="AlphaFoldDB" id="A0A8D2IYA9"/>
<gene>
    <name evidence="2" type="primary">TSTD3</name>
</gene>
<evidence type="ECO:0000259" key="1">
    <source>
        <dbReference type="PROSITE" id="PS50206"/>
    </source>
</evidence>
<keyword evidence="3" id="KW-1185">Reference proteome</keyword>
<dbReference type="OMA" id="HYPGGWK"/>
<dbReference type="Ensembl" id="ENSVKKT00000004546.1">
    <property type="protein sequence ID" value="ENSVKKP00000004420.1"/>
    <property type="gene ID" value="ENSVKKG00000003306.1"/>
</dbReference>
<sequence>MWACFKQLGRAAFAALPPRTAVRASGDGRGLSLLAWSRRQSFGRRLERAAGDGPLCSSGYLETERLIVCHFCSAEDHNVSYRELRDLLESKAILLIDVRERWEINEYGKIPGSVNIPLGEVVEALQMDSVHFKEKYNQDMPSKSDHIVFSCLAGVRSKQALATAKSFGFCRAQQYGGGFQEWAEHESSVKK</sequence>
<dbReference type="OrthoDB" id="566238at2759"/>
<dbReference type="RefSeq" id="XP_044283311.1">
    <property type="nucleotide sequence ID" value="XM_044427376.1"/>
</dbReference>
<reference evidence="2" key="1">
    <citation type="submission" date="2025-08" db="UniProtKB">
        <authorList>
            <consortium name="Ensembl"/>
        </authorList>
    </citation>
    <scope>IDENTIFICATION</scope>
</reference>
<dbReference type="SUPFAM" id="SSF52821">
    <property type="entry name" value="Rhodanese/Cell cycle control phosphatase"/>
    <property type="match status" value="1"/>
</dbReference>
<dbReference type="InterPro" id="IPR036873">
    <property type="entry name" value="Rhodanese-like_dom_sf"/>
</dbReference>
<dbReference type="PANTHER" id="PTHR44086">
    <property type="entry name" value="THIOSULFATE SULFURTRANSFERASE RDL2, MITOCHONDRIAL-RELATED"/>
    <property type="match status" value="1"/>
</dbReference>
<protein>
    <recommendedName>
        <fullName evidence="1">Rhodanese domain-containing protein</fullName>
    </recommendedName>
</protein>
<accession>A0A8D2IYA9</accession>
<dbReference type="KEGG" id="vko:123022013"/>
<proteinExistence type="predicted"/>
<dbReference type="Gene3D" id="3.40.250.10">
    <property type="entry name" value="Rhodanese-like domain"/>
    <property type="match status" value="1"/>
</dbReference>
<dbReference type="GeneID" id="123022013"/>
<name>A0A8D2IYA9_VARKO</name>
<dbReference type="PANTHER" id="PTHR44086:SF10">
    <property type="entry name" value="THIOSULFATE SULFURTRANSFERASE_RHODANESE-LIKE DOMAIN-CONTAINING PROTEIN 3"/>
    <property type="match status" value="1"/>
</dbReference>
<evidence type="ECO:0000313" key="3">
    <source>
        <dbReference type="Proteomes" id="UP000694545"/>
    </source>
</evidence>